<organism evidence="1 2">
    <name type="scientific">Halopelagius inordinatus</name>
    <dbReference type="NCBI Taxonomy" id="553467"/>
    <lineage>
        <taxon>Archaea</taxon>
        <taxon>Methanobacteriati</taxon>
        <taxon>Methanobacteriota</taxon>
        <taxon>Stenosarchaea group</taxon>
        <taxon>Halobacteria</taxon>
        <taxon>Halobacteriales</taxon>
        <taxon>Haloferacaceae</taxon>
    </lineage>
</organism>
<accession>A0A1I2VMZ3</accession>
<dbReference type="SUPFAM" id="SSF46785">
    <property type="entry name" value="Winged helix' DNA-binding domain"/>
    <property type="match status" value="1"/>
</dbReference>
<evidence type="ECO:0008006" key="3">
    <source>
        <dbReference type="Google" id="ProtNLM"/>
    </source>
</evidence>
<dbReference type="AlphaFoldDB" id="A0A1I2VMZ3"/>
<dbReference type="RefSeq" id="WP_092893603.1">
    <property type="nucleotide sequence ID" value="NZ_FOOQ01000006.1"/>
</dbReference>
<sequence length="172" mass="19924">MNDEPDRSWTDGLSAAERVEAVALTVSEPRTANWIATEAEVAHETAAKYLKRLTDDGKLNADTRGQQTTYEPDPVGQYLIEMRELYEDHSPDDLAASLEEMNEQIRTWKTEYDVETPNELRASLGRIDDVEDERERRQAAREWDHLETRRRLVEDALRLYDRFPGERRSASA</sequence>
<protein>
    <recommendedName>
        <fullName evidence="3">Sugar-specific transcriptional regulator TrmB</fullName>
    </recommendedName>
</protein>
<keyword evidence="2" id="KW-1185">Reference proteome</keyword>
<dbReference type="Pfam" id="PF24033">
    <property type="entry name" value="DUF7342"/>
    <property type="match status" value="1"/>
</dbReference>
<dbReference type="InterPro" id="IPR055766">
    <property type="entry name" value="DUF7342"/>
</dbReference>
<gene>
    <name evidence="1" type="ORF">SAMN04488063_3233</name>
</gene>
<proteinExistence type="predicted"/>
<dbReference type="EMBL" id="FOOQ01000006">
    <property type="protein sequence ID" value="SFG90512.1"/>
    <property type="molecule type" value="Genomic_DNA"/>
</dbReference>
<name>A0A1I2VMZ3_9EURY</name>
<dbReference type="InterPro" id="IPR036390">
    <property type="entry name" value="WH_DNA-bd_sf"/>
</dbReference>
<reference evidence="2" key="1">
    <citation type="submission" date="2016-10" db="EMBL/GenBank/DDBJ databases">
        <authorList>
            <person name="Varghese N."/>
            <person name="Submissions S."/>
        </authorList>
    </citation>
    <scope>NUCLEOTIDE SEQUENCE [LARGE SCALE GENOMIC DNA]</scope>
    <source>
        <strain evidence="2">CGMCC 1.7739</strain>
    </source>
</reference>
<dbReference type="OrthoDB" id="183382at2157"/>
<evidence type="ECO:0000313" key="1">
    <source>
        <dbReference type="EMBL" id="SFG90512.1"/>
    </source>
</evidence>
<dbReference type="Proteomes" id="UP000198876">
    <property type="component" value="Unassembled WGS sequence"/>
</dbReference>
<evidence type="ECO:0000313" key="2">
    <source>
        <dbReference type="Proteomes" id="UP000198876"/>
    </source>
</evidence>